<dbReference type="InterPro" id="IPR036812">
    <property type="entry name" value="NAD(P)_OxRdtase_dom_sf"/>
</dbReference>
<reference evidence="2" key="1">
    <citation type="submission" date="2010-02" db="EMBL/GenBank/DDBJ databases">
        <title>Sequencing and annotation of the Blastocystis hominis genome.</title>
        <authorList>
            <person name="Wincker P."/>
        </authorList>
    </citation>
    <scope>NUCLEOTIDE SEQUENCE</scope>
    <source>
        <strain evidence="2">Singapore isolate B</strain>
    </source>
</reference>
<dbReference type="InterPro" id="IPR023210">
    <property type="entry name" value="NADP_OxRdtase_dom"/>
</dbReference>
<dbReference type="SUPFAM" id="SSF51430">
    <property type="entry name" value="NAD(P)-linked oxidoreductase"/>
    <property type="match status" value="1"/>
</dbReference>
<gene>
    <name evidence="2" type="ORF">GSBLH_T00000899001</name>
</gene>
<dbReference type="Pfam" id="PF00248">
    <property type="entry name" value="Aldo_ket_red"/>
    <property type="match status" value="1"/>
</dbReference>
<dbReference type="Gene3D" id="3.20.20.100">
    <property type="entry name" value="NADP-dependent oxidoreductase domain"/>
    <property type="match status" value="1"/>
</dbReference>
<proteinExistence type="predicted"/>
<dbReference type="RefSeq" id="XP_012894642.1">
    <property type="nucleotide sequence ID" value="XM_013039188.1"/>
</dbReference>
<sequence>MLHGLLTADSLPRSAFVLSSKIYSHQRSGQAYSPQQLRQCVDLSLSQLGVDALDFLTLEIPPFITDSQLAMALYHIRVSTFSTFHTDRNRRVPRPLLRHRRHVPLHRRRLASRQASPRGSRRRLRLLLLLDQAPPGTLRSPR</sequence>
<evidence type="ECO:0000259" key="1">
    <source>
        <dbReference type="Pfam" id="PF00248"/>
    </source>
</evidence>
<evidence type="ECO:0000313" key="2">
    <source>
        <dbReference type="EMBL" id="CBK20594.2"/>
    </source>
</evidence>
<dbReference type="Proteomes" id="UP000008312">
    <property type="component" value="Unassembled WGS sequence"/>
</dbReference>
<feature type="domain" description="NADP-dependent oxidoreductase" evidence="1">
    <location>
        <begin position="8"/>
        <end position="72"/>
    </location>
</feature>
<protein>
    <recommendedName>
        <fullName evidence="1">NADP-dependent oxidoreductase domain-containing protein</fullName>
    </recommendedName>
</protein>
<evidence type="ECO:0000313" key="3">
    <source>
        <dbReference type="Proteomes" id="UP000008312"/>
    </source>
</evidence>
<name>D8LYD9_BLAHO</name>
<dbReference type="InParanoid" id="D8LYD9"/>
<dbReference type="AlphaFoldDB" id="D8LYD9"/>
<dbReference type="GeneID" id="24918186"/>
<accession>D8LYD9</accession>
<keyword evidence="3" id="KW-1185">Reference proteome</keyword>
<organism evidence="2">
    <name type="scientific">Blastocystis hominis</name>
    <dbReference type="NCBI Taxonomy" id="12968"/>
    <lineage>
        <taxon>Eukaryota</taxon>
        <taxon>Sar</taxon>
        <taxon>Stramenopiles</taxon>
        <taxon>Bigyra</taxon>
        <taxon>Opalozoa</taxon>
        <taxon>Opalinata</taxon>
        <taxon>Blastocystidae</taxon>
        <taxon>Blastocystis</taxon>
    </lineage>
</organism>
<dbReference type="OrthoDB" id="10626374at2759"/>
<dbReference type="EMBL" id="FN668639">
    <property type="protein sequence ID" value="CBK20594.2"/>
    <property type="molecule type" value="Genomic_DNA"/>
</dbReference>